<evidence type="ECO:0000256" key="9">
    <source>
        <dbReference type="SAM" id="Phobius"/>
    </source>
</evidence>
<keyword evidence="8" id="KW-0902">Two-component regulatory system</keyword>
<keyword evidence="12" id="KW-1185">Reference proteome</keyword>
<gene>
    <name evidence="11" type="ORF">ACFO8M_07640</name>
</gene>
<evidence type="ECO:0000256" key="3">
    <source>
        <dbReference type="ARBA" id="ARBA00022553"/>
    </source>
</evidence>
<dbReference type="Pfam" id="PF07730">
    <property type="entry name" value="HisKA_3"/>
    <property type="match status" value="1"/>
</dbReference>
<keyword evidence="9" id="KW-1133">Transmembrane helix</keyword>
<keyword evidence="6 11" id="KW-0418">Kinase</keyword>
<evidence type="ECO:0000256" key="2">
    <source>
        <dbReference type="ARBA" id="ARBA00012438"/>
    </source>
</evidence>
<keyword evidence="5" id="KW-0547">Nucleotide-binding</keyword>
<comment type="caution">
    <text evidence="11">The sequence shown here is derived from an EMBL/GenBank/DDBJ whole genome shotgun (WGS) entry which is preliminary data.</text>
</comment>
<keyword evidence="9" id="KW-0812">Transmembrane</keyword>
<evidence type="ECO:0000256" key="8">
    <source>
        <dbReference type="ARBA" id="ARBA00023012"/>
    </source>
</evidence>
<keyword evidence="9" id="KW-0472">Membrane</keyword>
<accession>A0ABV7PXN9</accession>
<evidence type="ECO:0000256" key="6">
    <source>
        <dbReference type="ARBA" id="ARBA00022777"/>
    </source>
</evidence>
<evidence type="ECO:0000313" key="11">
    <source>
        <dbReference type="EMBL" id="MFC3492352.1"/>
    </source>
</evidence>
<evidence type="ECO:0000256" key="4">
    <source>
        <dbReference type="ARBA" id="ARBA00022679"/>
    </source>
</evidence>
<keyword evidence="7" id="KW-0067">ATP-binding</keyword>
<feature type="transmembrane region" description="Helical" evidence="9">
    <location>
        <begin position="278"/>
        <end position="301"/>
    </location>
</feature>
<keyword evidence="3" id="KW-0597">Phosphoprotein</keyword>
<dbReference type="InterPro" id="IPR011712">
    <property type="entry name" value="Sig_transdc_His_kin_sub3_dim/P"/>
</dbReference>
<dbReference type="EMBL" id="JBHRWO010000007">
    <property type="protein sequence ID" value="MFC3492352.1"/>
    <property type="molecule type" value="Genomic_DNA"/>
</dbReference>
<proteinExistence type="predicted"/>
<dbReference type="CDD" id="cd16917">
    <property type="entry name" value="HATPase_UhpB-NarQ-NarX-like"/>
    <property type="match status" value="1"/>
</dbReference>
<feature type="transmembrane region" description="Helical" evidence="9">
    <location>
        <begin position="26"/>
        <end position="43"/>
    </location>
</feature>
<evidence type="ECO:0000256" key="5">
    <source>
        <dbReference type="ARBA" id="ARBA00022741"/>
    </source>
</evidence>
<dbReference type="Gene3D" id="3.30.565.10">
    <property type="entry name" value="Histidine kinase-like ATPase, C-terminal domain"/>
    <property type="match status" value="1"/>
</dbReference>
<dbReference type="Gene3D" id="1.20.5.1930">
    <property type="match status" value="1"/>
</dbReference>
<dbReference type="GO" id="GO:0016301">
    <property type="term" value="F:kinase activity"/>
    <property type="evidence" value="ECO:0007669"/>
    <property type="project" value="UniProtKB-KW"/>
</dbReference>
<comment type="catalytic activity">
    <reaction evidence="1">
        <text>ATP + protein L-histidine = ADP + protein N-phospho-L-histidine.</text>
        <dbReference type="EC" id="2.7.13.3"/>
    </reaction>
</comment>
<dbReference type="EC" id="2.7.13.3" evidence="2"/>
<dbReference type="Proteomes" id="UP001595712">
    <property type="component" value="Unassembled WGS sequence"/>
</dbReference>
<dbReference type="PANTHER" id="PTHR24421">
    <property type="entry name" value="NITRATE/NITRITE SENSOR PROTEIN NARX-RELATED"/>
    <property type="match status" value="1"/>
</dbReference>
<dbReference type="InterPro" id="IPR036890">
    <property type="entry name" value="HATPase_C_sf"/>
</dbReference>
<evidence type="ECO:0000313" key="12">
    <source>
        <dbReference type="Proteomes" id="UP001595712"/>
    </source>
</evidence>
<dbReference type="SUPFAM" id="SSF55874">
    <property type="entry name" value="ATPase domain of HSP90 chaperone/DNA topoisomerase II/histidine kinase"/>
    <property type="match status" value="1"/>
</dbReference>
<reference evidence="12" key="1">
    <citation type="journal article" date="2019" name="Int. J. Syst. Evol. Microbiol.">
        <title>The Global Catalogue of Microorganisms (GCM) 10K type strain sequencing project: providing services to taxonomists for standard genome sequencing and annotation.</title>
        <authorList>
            <consortium name="The Broad Institute Genomics Platform"/>
            <consortium name="The Broad Institute Genome Sequencing Center for Infectious Disease"/>
            <person name="Wu L."/>
            <person name="Ma J."/>
        </authorList>
    </citation>
    <scope>NUCLEOTIDE SEQUENCE [LARGE SCALE GENOMIC DNA]</scope>
    <source>
        <strain evidence="12">CGMCC 4.7396</strain>
    </source>
</reference>
<dbReference type="RefSeq" id="WP_387972798.1">
    <property type="nucleotide sequence ID" value="NZ_JBHRWO010000007.1"/>
</dbReference>
<evidence type="ECO:0000256" key="7">
    <source>
        <dbReference type="ARBA" id="ARBA00022840"/>
    </source>
</evidence>
<evidence type="ECO:0000256" key="1">
    <source>
        <dbReference type="ARBA" id="ARBA00000085"/>
    </source>
</evidence>
<feature type="domain" description="Signal transduction histidine kinase subgroup 3 dimerisation and phosphoacceptor" evidence="10">
    <location>
        <begin position="60"/>
        <end position="122"/>
    </location>
</feature>
<organism evidence="11 12">
    <name type="scientific">Glycomyces rhizosphaerae</name>
    <dbReference type="NCBI Taxonomy" id="2054422"/>
    <lineage>
        <taxon>Bacteria</taxon>
        <taxon>Bacillati</taxon>
        <taxon>Actinomycetota</taxon>
        <taxon>Actinomycetes</taxon>
        <taxon>Glycomycetales</taxon>
        <taxon>Glycomycetaceae</taxon>
        <taxon>Glycomyces</taxon>
    </lineage>
</organism>
<protein>
    <recommendedName>
        <fullName evidence="2">histidine kinase</fullName>
        <ecNumber evidence="2">2.7.13.3</ecNumber>
    </recommendedName>
</protein>
<dbReference type="PANTHER" id="PTHR24421:SF10">
    <property type="entry name" value="NITRATE_NITRITE SENSOR PROTEIN NARQ"/>
    <property type="match status" value="1"/>
</dbReference>
<keyword evidence="4" id="KW-0808">Transferase</keyword>
<name>A0ABV7PXN9_9ACTN</name>
<sequence length="305" mass="31945">MRGLLATIAVVLAEFAVIAALPAGPVPSGILALLAGTVVVALWQRYRRSMREREAAVHRERLRIARDMHDRIGRRLGLAALQAAALEVRETDPKLRGEARQMGDTVRAAVEDLHGLVTVLRNDMPEHRDQPAAQGGPLFDPAAPAALASQFVESGVTVDLHQSGTPGPISATGARAAYAVLEEGMANAVKHAPGRPITATVTWEDDALLVAVENELATEAHSRPANSGGHGLTGLRERTDAAGGLLDCRAEDGRFRLSAMLPRAAPARTALAGVRVPGAIRGAAIVTVVVLLAMLPLSVFAGSQA</sequence>
<dbReference type="InterPro" id="IPR050482">
    <property type="entry name" value="Sensor_HK_TwoCompSys"/>
</dbReference>
<evidence type="ECO:0000259" key="10">
    <source>
        <dbReference type="Pfam" id="PF07730"/>
    </source>
</evidence>